<sequence length="64" mass="7576">MDEKEKVGNFWINKENSPEGSYLSVSGKFNGWWGIREYHRMGHFKSETEAEKFIEELKTSKKGY</sequence>
<evidence type="ECO:0000313" key="2">
    <source>
        <dbReference type="EMBL" id="QJA98883.1"/>
    </source>
</evidence>
<proteinExistence type="predicted"/>
<gene>
    <name evidence="2" type="ORF">MM171A01452_0009</name>
    <name evidence="3" type="ORF">MM171B00960_0011</name>
    <name evidence="1" type="ORF">MM415A01300_0027</name>
</gene>
<dbReference type="EMBL" id="MT143818">
    <property type="protein sequence ID" value="QJB02980.1"/>
    <property type="molecule type" value="Genomic_DNA"/>
</dbReference>
<dbReference type="EMBL" id="MT143615">
    <property type="protein sequence ID" value="QJA98883.1"/>
    <property type="molecule type" value="Genomic_DNA"/>
</dbReference>
<dbReference type="EMBL" id="MT142284">
    <property type="protein sequence ID" value="QJA77482.1"/>
    <property type="molecule type" value="Genomic_DNA"/>
</dbReference>
<dbReference type="AlphaFoldDB" id="A0A6M3M9T9"/>
<reference evidence="3" key="1">
    <citation type="submission" date="2020-03" db="EMBL/GenBank/DDBJ databases">
        <title>The deep terrestrial virosphere.</title>
        <authorList>
            <person name="Holmfeldt K."/>
            <person name="Nilsson E."/>
            <person name="Simone D."/>
            <person name="Lopez-Fernandez M."/>
            <person name="Wu X."/>
            <person name="de Brujin I."/>
            <person name="Lundin D."/>
            <person name="Andersson A."/>
            <person name="Bertilsson S."/>
            <person name="Dopson M."/>
        </authorList>
    </citation>
    <scope>NUCLEOTIDE SEQUENCE</scope>
    <source>
        <strain evidence="2">MM171A01452</strain>
        <strain evidence="3">MM171B00960</strain>
        <strain evidence="1">MM415A01300</strain>
    </source>
</reference>
<organism evidence="3">
    <name type="scientific">viral metagenome</name>
    <dbReference type="NCBI Taxonomy" id="1070528"/>
    <lineage>
        <taxon>unclassified sequences</taxon>
        <taxon>metagenomes</taxon>
        <taxon>organismal metagenomes</taxon>
    </lineage>
</organism>
<evidence type="ECO:0000313" key="3">
    <source>
        <dbReference type="EMBL" id="QJB02980.1"/>
    </source>
</evidence>
<name>A0A6M3M9T9_9ZZZZ</name>
<accession>A0A6M3M9T9</accession>
<evidence type="ECO:0000313" key="1">
    <source>
        <dbReference type="EMBL" id="QJA77482.1"/>
    </source>
</evidence>
<protein>
    <submittedName>
        <fullName evidence="3">Uncharacterized protein</fullName>
    </submittedName>
</protein>